<dbReference type="InterPro" id="IPR052896">
    <property type="entry name" value="GGT-like_enzyme"/>
</dbReference>
<dbReference type="Proteomes" id="UP000253083">
    <property type="component" value="Unassembled WGS sequence"/>
</dbReference>
<evidence type="ECO:0000313" key="3">
    <source>
        <dbReference type="Proteomes" id="UP000253083"/>
    </source>
</evidence>
<dbReference type="RefSeq" id="WP_113953846.1">
    <property type="nucleotide sequence ID" value="NZ_QNRT01000002.1"/>
</dbReference>
<dbReference type="InParanoid" id="A0A395JN80"/>
<dbReference type="Gene3D" id="1.10.246.130">
    <property type="match status" value="1"/>
</dbReference>
<organism evidence="2 3">
    <name type="scientific">Arenicella xantha</name>
    <dbReference type="NCBI Taxonomy" id="644221"/>
    <lineage>
        <taxon>Bacteria</taxon>
        <taxon>Pseudomonadati</taxon>
        <taxon>Pseudomonadota</taxon>
        <taxon>Gammaproteobacteria</taxon>
        <taxon>Arenicellales</taxon>
        <taxon>Arenicellaceae</taxon>
        <taxon>Arenicella</taxon>
    </lineage>
</organism>
<dbReference type="InterPro" id="IPR043137">
    <property type="entry name" value="GGT_ssub_C"/>
</dbReference>
<keyword evidence="3" id="KW-1185">Reference proteome</keyword>
<keyword evidence="1" id="KW-1133">Transmembrane helix</keyword>
<keyword evidence="2" id="KW-0808">Transferase</keyword>
<comment type="caution">
    <text evidence="2">The sequence shown here is derived from an EMBL/GenBank/DDBJ whole genome shotgun (WGS) entry which is preliminary data.</text>
</comment>
<protein>
    <submittedName>
        <fullName evidence="2">Gamma-glutamyltransferase 2</fullName>
    </submittedName>
</protein>
<dbReference type="InterPro" id="IPR029055">
    <property type="entry name" value="Ntn_hydrolases_N"/>
</dbReference>
<evidence type="ECO:0000256" key="1">
    <source>
        <dbReference type="SAM" id="Phobius"/>
    </source>
</evidence>
<reference evidence="2 3" key="1">
    <citation type="submission" date="2018-06" db="EMBL/GenBank/DDBJ databases">
        <title>Genomic Encyclopedia of Type Strains, Phase IV (KMG-IV): sequencing the most valuable type-strain genomes for metagenomic binning, comparative biology and taxonomic classification.</title>
        <authorList>
            <person name="Goeker M."/>
        </authorList>
    </citation>
    <scope>NUCLEOTIDE SEQUENCE [LARGE SCALE GENOMIC DNA]</scope>
    <source>
        <strain evidence="2 3">DSM 24032</strain>
    </source>
</reference>
<gene>
    <name evidence="2" type="ORF">DFR28_102463</name>
</gene>
<proteinExistence type="predicted"/>
<keyword evidence="1" id="KW-0812">Transmembrane</keyword>
<accession>A0A395JN80</accession>
<dbReference type="OrthoDB" id="5297205at2"/>
<evidence type="ECO:0000313" key="2">
    <source>
        <dbReference type="EMBL" id="RBP51044.1"/>
    </source>
</evidence>
<dbReference type="InterPro" id="IPR043138">
    <property type="entry name" value="GGT_lsub"/>
</dbReference>
<keyword evidence="1" id="KW-0472">Membrane</keyword>
<dbReference type="PANTHER" id="PTHR43881:SF1">
    <property type="entry name" value="GAMMA-GLUTAMYLTRANSPEPTIDASE (AFU_ORTHOLOGUE AFUA_4G13580)"/>
    <property type="match status" value="1"/>
</dbReference>
<dbReference type="PRINTS" id="PR01210">
    <property type="entry name" value="GGTRANSPTASE"/>
</dbReference>
<dbReference type="Pfam" id="PF01019">
    <property type="entry name" value="G_glu_transpept"/>
    <property type="match status" value="1"/>
</dbReference>
<dbReference type="GO" id="GO:0016740">
    <property type="term" value="F:transferase activity"/>
    <property type="evidence" value="ECO:0007669"/>
    <property type="project" value="UniProtKB-KW"/>
</dbReference>
<dbReference type="EMBL" id="QNRT01000002">
    <property type="protein sequence ID" value="RBP51044.1"/>
    <property type="molecule type" value="Genomic_DNA"/>
</dbReference>
<sequence length="623" mass="69077">MTIKRLMIVGKFLGICALVLIVSIWLASVLDQPELVEWQDPWQQKREHVQAQDYMVVAGTPWAAQAAADILDNGGNAFDAAVAALLVLNVTFGEAASFPSIAPLLIYDAKNNESRSYVGVGTAPAAATIDAFNARGFKVVPKMDIYSQLIPASPDVIARLLSQYGTRSFKEVSAPAIQIATDGFPVHKIMLRNLDLNVFERFAYNYLLPYNAKVYLDNRWWRPLRHKQRFTRPDLAKTLSQLAQAETKALLNGGDRNAGLQAMRDYFYNGPLAEKIVKLHKEKSGLISADDLANYSGHWEKPLSGDFQDFEIQTNGTWTQGIVVPMVLQILDGIDLKSMGHNSEQYVHTVAQAIELVMADRETFIGDPEFNDVPIEQLLSKEYAALRRGLMNKKAFNAIPNAGAPLEMQANGEQVNLNAHVASLYNKTIGRDTSYLSIVDKDGNAVSMTPSDFPHSPMVPDTGMTLGIRMTQFRLDDTHPSSLEPGKRPRVTPHALMVFNKSDQSLYMSLGTPGADMQTQALIQVLLNHLVFDMDIQTAVDQPRFRSRNLPDSFSPHSYSPATLDLEDDLYQSISVSLNKRGYTTKRFEKLHNHFSAVGAIVLKNNRLFAGADPREGTTAIGH</sequence>
<dbReference type="SUPFAM" id="SSF56235">
    <property type="entry name" value="N-terminal nucleophile aminohydrolases (Ntn hydrolases)"/>
    <property type="match status" value="1"/>
</dbReference>
<name>A0A395JN80_9GAMM</name>
<dbReference type="AlphaFoldDB" id="A0A395JN80"/>
<feature type="transmembrane region" description="Helical" evidence="1">
    <location>
        <begin position="12"/>
        <end position="30"/>
    </location>
</feature>
<dbReference type="PANTHER" id="PTHR43881">
    <property type="entry name" value="GAMMA-GLUTAMYLTRANSPEPTIDASE (AFU_ORTHOLOGUE AFUA_4G13580)"/>
    <property type="match status" value="1"/>
</dbReference>
<dbReference type="Gene3D" id="3.60.20.40">
    <property type="match status" value="1"/>
</dbReference>